<comment type="caution">
    <text evidence="7">The sequence shown here is derived from an EMBL/GenBank/DDBJ whole genome shotgun (WGS) entry which is preliminary data.</text>
</comment>
<dbReference type="GO" id="GO:0055085">
    <property type="term" value="P:transmembrane transport"/>
    <property type="evidence" value="ECO:0007669"/>
    <property type="project" value="TreeGrafter"/>
</dbReference>
<gene>
    <name evidence="7" type="ORF">C8D90_101299</name>
</gene>
<sequence>MSRAGLTTKGLRIALMAGMLVIILAGIKAAADIVVPFLLALFIAIILHPVVRALVRMRIPRVLAITLMMAAIILLFSLLLGVLGASVTDFSRTLPQYRGMLVRRLAELQSVADLINLSFSPEDLAGYFDPGVLMNMATRTVTHLSGAMSSLFLLLMTVVFMLLEAPYLPGKLRQALAGSGAAMDSVDKALHGVTHYLALKTAISVLTGVVVWLMLTFLGIRFALMWGVLAFVLNYIPNIGSVLAAIPPVIQTLLFGSVSDAMVVTVGYVVINMVLGNMLEPRVMGRGLGLSTLVVFLSLIFWGWLLGTVGMLLSVPLTIVAKILLEMTPVGHRFAVLLGDGKEPEVQK</sequence>
<evidence type="ECO:0000256" key="6">
    <source>
        <dbReference type="SAM" id="Phobius"/>
    </source>
</evidence>
<feature type="transmembrane region" description="Helical" evidence="6">
    <location>
        <begin position="253"/>
        <end position="275"/>
    </location>
</feature>
<keyword evidence="4 6" id="KW-1133">Transmembrane helix</keyword>
<keyword evidence="3 6" id="KW-0812">Transmembrane</keyword>
<dbReference type="OrthoDB" id="9799225at2"/>
<keyword evidence="8" id="KW-1185">Reference proteome</keyword>
<proteinExistence type="inferred from homology"/>
<keyword evidence="5 6" id="KW-0472">Membrane</keyword>
<comment type="subcellular location">
    <subcellularLocation>
        <location evidence="1">Membrane</location>
        <topology evidence="1">Multi-pass membrane protein</topology>
    </subcellularLocation>
</comment>
<name>A0A370R375_9GAMM</name>
<comment type="similarity">
    <text evidence="2">Belongs to the autoinducer-2 exporter (AI-2E) (TC 2.A.86) family.</text>
</comment>
<dbReference type="AlphaFoldDB" id="A0A370R375"/>
<reference evidence="7 8" key="1">
    <citation type="submission" date="2018-07" db="EMBL/GenBank/DDBJ databases">
        <title>Genomic Encyclopedia of Type Strains, Phase IV (KMG-IV): sequencing the most valuable type-strain genomes for metagenomic binning, comparative biology and taxonomic classification.</title>
        <authorList>
            <person name="Goeker M."/>
        </authorList>
    </citation>
    <scope>NUCLEOTIDE SEQUENCE [LARGE SCALE GENOMIC DNA]</scope>
    <source>
        <strain evidence="7 8">DSM 103736</strain>
    </source>
</reference>
<organism evidence="7 8">
    <name type="scientific">Enterobacillus tribolii</name>
    <dbReference type="NCBI Taxonomy" id="1487935"/>
    <lineage>
        <taxon>Bacteria</taxon>
        <taxon>Pseudomonadati</taxon>
        <taxon>Pseudomonadota</taxon>
        <taxon>Gammaproteobacteria</taxon>
        <taxon>Enterobacterales</taxon>
        <taxon>Hafniaceae</taxon>
        <taxon>Enterobacillus</taxon>
    </lineage>
</organism>
<feature type="transmembrane region" description="Helical" evidence="6">
    <location>
        <begin position="295"/>
        <end position="325"/>
    </location>
</feature>
<feature type="transmembrane region" description="Helical" evidence="6">
    <location>
        <begin position="144"/>
        <end position="163"/>
    </location>
</feature>
<feature type="transmembrane region" description="Helical" evidence="6">
    <location>
        <begin position="62"/>
        <end position="85"/>
    </location>
</feature>
<evidence type="ECO:0000313" key="7">
    <source>
        <dbReference type="EMBL" id="RDK96863.1"/>
    </source>
</evidence>
<evidence type="ECO:0000256" key="1">
    <source>
        <dbReference type="ARBA" id="ARBA00004141"/>
    </source>
</evidence>
<accession>A0A370R375</accession>
<feature type="transmembrane region" description="Helical" evidence="6">
    <location>
        <begin position="197"/>
        <end position="218"/>
    </location>
</feature>
<dbReference type="EMBL" id="QRAP01000001">
    <property type="protein sequence ID" value="RDK96863.1"/>
    <property type="molecule type" value="Genomic_DNA"/>
</dbReference>
<feature type="transmembrane region" description="Helical" evidence="6">
    <location>
        <begin position="224"/>
        <end position="246"/>
    </location>
</feature>
<dbReference type="RefSeq" id="WP_115456645.1">
    <property type="nucleotide sequence ID" value="NZ_QRAP01000001.1"/>
</dbReference>
<dbReference type="PANTHER" id="PTHR21716">
    <property type="entry name" value="TRANSMEMBRANE PROTEIN"/>
    <property type="match status" value="1"/>
</dbReference>
<dbReference type="InterPro" id="IPR002549">
    <property type="entry name" value="AI-2E-like"/>
</dbReference>
<dbReference type="NCBIfam" id="NF008930">
    <property type="entry name" value="PRK12287.1"/>
    <property type="match status" value="1"/>
</dbReference>
<evidence type="ECO:0000313" key="8">
    <source>
        <dbReference type="Proteomes" id="UP000254848"/>
    </source>
</evidence>
<dbReference type="Proteomes" id="UP000254848">
    <property type="component" value="Unassembled WGS sequence"/>
</dbReference>
<evidence type="ECO:0000256" key="5">
    <source>
        <dbReference type="ARBA" id="ARBA00023136"/>
    </source>
</evidence>
<dbReference type="PANTHER" id="PTHR21716:SF64">
    <property type="entry name" value="AI-2 TRANSPORT PROTEIN TQSA"/>
    <property type="match status" value="1"/>
</dbReference>
<protein>
    <submittedName>
        <fullName evidence="7">AI-2 transport protein TqsA</fullName>
    </submittedName>
</protein>
<evidence type="ECO:0000256" key="2">
    <source>
        <dbReference type="ARBA" id="ARBA00009773"/>
    </source>
</evidence>
<evidence type="ECO:0000256" key="4">
    <source>
        <dbReference type="ARBA" id="ARBA00022989"/>
    </source>
</evidence>
<dbReference type="GO" id="GO:0016020">
    <property type="term" value="C:membrane"/>
    <property type="evidence" value="ECO:0007669"/>
    <property type="project" value="UniProtKB-SubCell"/>
</dbReference>
<dbReference type="Pfam" id="PF01594">
    <property type="entry name" value="AI-2E_transport"/>
    <property type="match status" value="1"/>
</dbReference>
<feature type="transmembrane region" description="Helical" evidence="6">
    <location>
        <begin position="12"/>
        <end position="31"/>
    </location>
</feature>
<evidence type="ECO:0000256" key="3">
    <source>
        <dbReference type="ARBA" id="ARBA00022692"/>
    </source>
</evidence>